<sequence>MSPSQDNIQLAHAVATAVGIDPQVYAYHDDDKTNTLHILNCKDPLDVNNYIYCTIGLSDFPNNIEMSDGSEKNIPVELLLSGNNSSNKWANILSTVGFHITKNQWNCQPGTVFKNMVNIYHQNIALKHLLFVEPLMWQEKLDSMKLSGKKVYFLLLVPISDAECNYREKHGFDALEQLFMKHEIDITNLNRASVL</sequence>
<feature type="domain" description="Suppressor of fused-like" evidence="1">
    <location>
        <begin position="33"/>
        <end position="191"/>
    </location>
</feature>
<protein>
    <submittedName>
        <fullName evidence="2">Suppressor of fused protein (SUFU)</fullName>
    </submittedName>
</protein>
<dbReference type="Proteomes" id="UP000199421">
    <property type="component" value="Unassembled WGS sequence"/>
</dbReference>
<gene>
    <name evidence="2" type="ORF">SAMN05661044_05105</name>
</gene>
<dbReference type="OrthoDB" id="8479146at2"/>
<dbReference type="RefSeq" id="WP_093331355.1">
    <property type="nucleotide sequence ID" value="NZ_FOAF01000012.1"/>
</dbReference>
<evidence type="ECO:0000259" key="1">
    <source>
        <dbReference type="Pfam" id="PF05076"/>
    </source>
</evidence>
<dbReference type="Pfam" id="PF05076">
    <property type="entry name" value="SUFU"/>
    <property type="match status" value="1"/>
</dbReference>
<evidence type="ECO:0000313" key="3">
    <source>
        <dbReference type="Proteomes" id="UP000199421"/>
    </source>
</evidence>
<proteinExistence type="predicted"/>
<dbReference type="AlphaFoldDB" id="A0A1H7Y585"/>
<evidence type="ECO:0000313" key="2">
    <source>
        <dbReference type="EMBL" id="SEM41143.1"/>
    </source>
</evidence>
<keyword evidence="3" id="KW-1185">Reference proteome</keyword>
<dbReference type="InterPro" id="IPR020941">
    <property type="entry name" value="SUFU-like_domain"/>
</dbReference>
<reference evidence="3" key="1">
    <citation type="submission" date="2016-10" db="EMBL/GenBank/DDBJ databases">
        <authorList>
            <person name="Varghese N."/>
            <person name="Submissions S."/>
        </authorList>
    </citation>
    <scope>NUCLEOTIDE SEQUENCE [LARGE SCALE GENOMIC DNA]</scope>
    <source>
        <strain evidence="3">DSM 18733</strain>
    </source>
</reference>
<name>A0A1H7Y585_OLID1</name>
<dbReference type="EMBL" id="FOAF01000012">
    <property type="protein sequence ID" value="SEM41143.1"/>
    <property type="molecule type" value="Genomic_DNA"/>
</dbReference>
<organism evidence="2 3">
    <name type="scientific">Olivibacter domesticus</name>
    <name type="common">Pseudosphingobacterium domesticum</name>
    <dbReference type="NCBI Taxonomy" id="407022"/>
    <lineage>
        <taxon>Bacteria</taxon>
        <taxon>Pseudomonadati</taxon>
        <taxon>Bacteroidota</taxon>
        <taxon>Sphingobacteriia</taxon>
        <taxon>Sphingobacteriales</taxon>
        <taxon>Sphingobacteriaceae</taxon>
        <taxon>Olivibacter</taxon>
    </lineage>
</organism>
<accession>A0A1H7Y585</accession>